<evidence type="ECO:0000256" key="1">
    <source>
        <dbReference type="ARBA" id="ARBA00022553"/>
    </source>
</evidence>
<evidence type="ECO:0000256" key="2">
    <source>
        <dbReference type="ARBA" id="ARBA00022679"/>
    </source>
</evidence>
<keyword evidence="3" id="KW-0547">Nucleotide-binding</keyword>
<dbReference type="PANTHER" id="PTHR47983">
    <property type="entry name" value="PTO-INTERACTING PROTEIN 1-LIKE"/>
    <property type="match status" value="1"/>
</dbReference>
<protein>
    <submittedName>
        <fullName evidence="6">PTI1-like tyrosine-protein kinase 3</fullName>
    </submittedName>
</protein>
<dbReference type="GO" id="GO:0005524">
    <property type="term" value="F:ATP binding"/>
    <property type="evidence" value="ECO:0007669"/>
    <property type="project" value="UniProtKB-KW"/>
</dbReference>
<organism evidence="6">
    <name type="scientific">Zea mays</name>
    <name type="common">Maize</name>
    <dbReference type="NCBI Taxonomy" id="4577"/>
    <lineage>
        <taxon>Eukaryota</taxon>
        <taxon>Viridiplantae</taxon>
        <taxon>Streptophyta</taxon>
        <taxon>Embryophyta</taxon>
        <taxon>Tracheophyta</taxon>
        <taxon>Spermatophyta</taxon>
        <taxon>Magnoliopsida</taxon>
        <taxon>Liliopsida</taxon>
        <taxon>Poales</taxon>
        <taxon>Poaceae</taxon>
        <taxon>PACMAD clade</taxon>
        <taxon>Panicoideae</taxon>
        <taxon>Andropogonodae</taxon>
        <taxon>Andropogoneae</taxon>
        <taxon>Tripsacinae</taxon>
        <taxon>Zea</taxon>
    </lineage>
</organism>
<reference evidence="6" key="1">
    <citation type="submission" date="2015-12" db="EMBL/GenBank/DDBJ databases">
        <title>Update maize B73 reference genome by single molecule sequencing technologies.</title>
        <authorList>
            <consortium name="Maize Genome Sequencing Project"/>
            <person name="Ware D."/>
        </authorList>
    </citation>
    <scope>NUCLEOTIDE SEQUENCE</scope>
    <source>
        <tissue evidence="6">Seedling</tissue>
    </source>
</reference>
<dbReference type="EMBL" id="CM000786">
    <property type="protein sequence ID" value="AQK41945.1"/>
    <property type="molecule type" value="Genomic_DNA"/>
</dbReference>
<evidence type="ECO:0000256" key="4">
    <source>
        <dbReference type="ARBA" id="ARBA00022777"/>
    </source>
</evidence>
<evidence type="ECO:0000313" key="6">
    <source>
        <dbReference type="EMBL" id="AQK41945.1"/>
    </source>
</evidence>
<keyword evidence="4 6" id="KW-0418">Kinase</keyword>
<evidence type="ECO:0000256" key="5">
    <source>
        <dbReference type="ARBA" id="ARBA00022840"/>
    </source>
</evidence>
<gene>
    <name evidence="6" type="ORF">ZEAMMB73_Zm00001d024744</name>
</gene>
<keyword evidence="5" id="KW-0067">ATP-binding</keyword>
<name>A0A1D6J1M9_MAIZE</name>
<sequence length="68" mass="7310">MLAMILGKMGIKGARPGPPLSWLQRVKIAVSAAKGIEFLHEKVTLVFQYMMPIAGFIIGPSTILSGNI</sequence>
<dbReference type="PANTHER" id="PTHR47983:SF3">
    <property type="entry name" value="OS05G0135800 PROTEIN"/>
    <property type="match status" value="1"/>
</dbReference>
<dbReference type="AlphaFoldDB" id="A0A1D6J1M9"/>
<accession>A0A1D6J1M9</accession>
<dbReference type="GO" id="GO:0016301">
    <property type="term" value="F:kinase activity"/>
    <property type="evidence" value="ECO:0007669"/>
    <property type="project" value="UniProtKB-KW"/>
</dbReference>
<evidence type="ECO:0000256" key="3">
    <source>
        <dbReference type="ARBA" id="ARBA00022741"/>
    </source>
</evidence>
<keyword evidence="2" id="KW-0808">Transferase</keyword>
<dbReference type="Gene3D" id="1.10.510.10">
    <property type="entry name" value="Transferase(Phosphotransferase) domain 1"/>
    <property type="match status" value="1"/>
</dbReference>
<proteinExistence type="predicted"/>
<keyword evidence="1" id="KW-0597">Phosphoprotein</keyword>
<dbReference type="InterPro" id="IPR052101">
    <property type="entry name" value="Plant_StressResp_Kinase"/>
</dbReference>